<evidence type="ECO:0000313" key="2">
    <source>
        <dbReference type="Proteomes" id="UP001215151"/>
    </source>
</evidence>
<protein>
    <submittedName>
        <fullName evidence="1">Uncharacterized protein</fullName>
    </submittedName>
</protein>
<gene>
    <name evidence="1" type="ORF">ONZ51_g7826</name>
</gene>
<dbReference type="AlphaFoldDB" id="A0AAD7TPF6"/>
<proteinExistence type="predicted"/>
<organism evidence="1 2">
    <name type="scientific">Trametes cubensis</name>
    <dbReference type="NCBI Taxonomy" id="1111947"/>
    <lineage>
        <taxon>Eukaryota</taxon>
        <taxon>Fungi</taxon>
        <taxon>Dikarya</taxon>
        <taxon>Basidiomycota</taxon>
        <taxon>Agaricomycotina</taxon>
        <taxon>Agaricomycetes</taxon>
        <taxon>Polyporales</taxon>
        <taxon>Polyporaceae</taxon>
        <taxon>Trametes</taxon>
    </lineage>
</organism>
<accession>A0AAD7TPF6</accession>
<keyword evidence="2" id="KW-1185">Reference proteome</keyword>
<dbReference type="Proteomes" id="UP001215151">
    <property type="component" value="Unassembled WGS sequence"/>
</dbReference>
<reference evidence="1" key="1">
    <citation type="submission" date="2022-11" db="EMBL/GenBank/DDBJ databases">
        <title>Genome Sequence of Cubamyces cubensis.</title>
        <authorList>
            <person name="Buettner E."/>
        </authorList>
    </citation>
    <scope>NUCLEOTIDE SEQUENCE</scope>
    <source>
        <strain evidence="1">MPL-01</strain>
    </source>
</reference>
<name>A0AAD7TPF6_9APHY</name>
<dbReference type="EMBL" id="JAPEVG010000220">
    <property type="protein sequence ID" value="KAJ8473523.1"/>
    <property type="molecule type" value="Genomic_DNA"/>
</dbReference>
<sequence>MAHKFRVRQKAWPVTKQPPHFPITMDGATATTENSTGISSSTREHLNYQGVAYTMMQGDVVSTPWITASVTLFEVRNPENGPHMRYWALAIYPGTTSQRAQMVYLTADDWTIQWEETIRLVMFYCEEPGTQAVRYCFVLESEDQFLNLLSIPMFAVLQLLAYSRATLM</sequence>
<evidence type="ECO:0000313" key="1">
    <source>
        <dbReference type="EMBL" id="KAJ8473523.1"/>
    </source>
</evidence>
<comment type="caution">
    <text evidence="1">The sequence shown here is derived from an EMBL/GenBank/DDBJ whole genome shotgun (WGS) entry which is preliminary data.</text>
</comment>